<name>A0A1B6NSL2_9ZZZZ</name>
<sequence length="42" mass="4440">YGVDVTPRLTVVSTREPEGRKAGIKVGSVDELVSKLKEAGVV</sequence>
<dbReference type="InterPro" id="IPR014729">
    <property type="entry name" value="Rossmann-like_a/b/a_fold"/>
</dbReference>
<accession>A0A1B6NSL2</accession>
<gene>
    <name evidence="1" type="ORF">MGSAQ_002176</name>
</gene>
<reference evidence="1" key="1">
    <citation type="submission" date="2013-11" db="EMBL/GenBank/DDBJ databases">
        <title>Microbial diversity, functional groups and degradation webs in Northern and Southern Mediterranean and Red Sea marine crude oil polluted sites.</title>
        <authorList>
            <person name="Daffonchio D."/>
            <person name="Mapelli F."/>
            <person name="Ferrer M."/>
            <person name="Richter M."/>
            <person name="Cherif A."/>
            <person name="Malkawi H.I."/>
            <person name="Yakimov M.M."/>
            <person name="Abdel-Fattah Y.R."/>
            <person name="Blaghen M."/>
            <person name="Golyshin P.N."/>
            <person name="Kalogerakis N."/>
            <person name="Boon N."/>
            <person name="Magagnini M."/>
            <person name="Fava F."/>
        </authorList>
    </citation>
    <scope>NUCLEOTIDE SEQUENCE</scope>
</reference>
<protein>
    <submittedName>
        <fullName evidence="1">Electron transport flavoprotein, beta subunit</fullName>
    </submittedName>
</protein>
<organism evidence="1">
    <name type="scientific">marine sediment metagenome</name>
    <dbReference type="NCBI Taxonomy" id="412755"/>
    <lineage>
        <taxon>unclassified sequences</taxon>
        <taxon>metagenomes</taxon>
        <taxon>ecological metagenomes</taxon>
    </lineage>
</organism>
<dbReference type="AlphaFoldDB" id="A0A1B6NSL2"/>
<comment type="caution">
    <text evidence="1">The sequence shown here is derived from an EMBL/GenBank/DDBJ whole genome shotgun (WGS) entry which is preliminary data.</text>
</comment>
<dbReference type="EMBL" id="AYSL01001223">
    <property type="protein sequence ID" value="KTF06328.1"/>
    <property type="molecule type" value="Genomic_DNA"/>
</dbReference>
<feature type="non-terminal residue" evidence="1">
    <location>
        <position position="1"/>
    </location>
</feature>
<proteinExistence type="predicted"/>
<dbReference type="Gene3D" id="3.40.50.620">
    <property type="entry name" value="HUPs"/>
    <property type="match status" value="1"/>
</dbReference>
<evidence type="ECO:0000313" key="1">
    <source>
        <dbReference type="EMBL" id="KTF06328.1"/>
    </source>
</evidence>